<feature type="signal peptide" evidence="7">
    <location>
        <begin position="1"/>
        <end position="27"/>
    </location>
</feature>
<dbReference type="STRING" id="573321.SAMN04488505_1011391"/>
<keyword evidence="5" id="KW-0472">Membrane</keyword>
<evidence type="ECO:0000256" key="6">
    <source>
        <dbReference type="ARBA" id="ARBA00023237"/>
    </source>
</evidence>
<feature type="chain" id="PRO_5011593674" evidence="7">
    <location>
        <begin position="28"/>
        <end position="1081"/>
    </location>
</feature>
<keyword evidence="7" id="KW-0732">Signal</keyword>
<dbReference type="Proteomes" id="UP000198984">
    <property type="component" value="Unassembled WGS sequence"/>
</dbReference>
<evidence type="ECO:0000256" key="3">
    <source>
        <dbReference type="ARBA" id="ARBA00022452"/>
    </source>
</evidence>
<name>A0A1H7M3H5_9BACT</name>
<proteinExistence type="predicted"/>
<dbReference type="Pfam" id="PF25183">
    <property type="entry name" value="OMP_b-brl_4"/>
    <property type="match status" value="1"/>
</dbReference>
<dbReference type="InterPro" id="IPR057601">
    <property type="entry name" value="Oar-like_b-barrel"/>
</dbReference>
<dbReference type="GO" id="GO:0004180">
    <property type="term" value="F:carboxypeptidase activity"/>
    <property type="evidence" value="ECO:0007669"/>
    <property type="project" value="UniProtKB-KW"/>
</dbReference>
<keyword evidence="9" id="KW-0378">Hydrolase</keyword>
<dbReference type="Gene3D" id="2.60.40.1120">
    <property type="entry name" value="Carboxypeptidase-like, regulatory domain"/>
    <property type="match status" value="1"/>
</dbReference>
<evidence type="ECO:0000256" key="7">
    <source>
        <dbReference type="SAM" id="SignalP"/>
    </source>
</evidence>
<comment type="subcellular location">
    <subcellularLocation>
        <location evidence="1">Cell outer membrane</location>
        <topology evidence="1">Multi-pass membrane protein</topology>
    </subcellularLocation>
</comment>
<dbReference type="RefSeq" id="WP_089907934.1">
    <property type="nucleotide sequence ID" value="NZ_FOBB01000001.1"/>
</dbReference>
<dbReference type="GO" id="GO:0015344">
    <property type="term" value="F:siderophore uptake transmembrane transporter activity"/>
    <property type="evidence" value="ECO:0007669"/>
    <property type="project" value="TreeGrafter"/>
</dbReference>
<keyword evidence="4" id="KW-0812">Transmembrane</keyword>
<dbReference type="InterPro" id="IPR036942">
    <property type="entry name" value="Beta-barrel_TonB_sf"/>
</dbReference>
<keyword evidence="9" id="KW-0645">Protease</keyword>
<evidence type="ECO:0000256" key="1">
    <source>
        <dbReference type="ARBA" id="ARBA00004571"/>
    </source>
</evidence>
<accession>A0A1H7M3H5</accession>
<feature type="domain" description="TonB-dependent transporter Oar-like beta-barrel" evidence="8">
    <location>
        <begin position="245"/>
        <end position="705"/>
    </location>
</feature>
<keyword evidence="9" id="KW-0121">Carboxypeptidase</keyword>
<dbReference type="GO" id="GO:0044718">
    <property type="term" value="P:siderophore transmembrane transport"/>
    <property type="evidence" value="ECO:0007669"/>
    <property type="project" value="TreeGrafter"/>
</dbReference>
<dbReference type="EMBL" id="FOBB01000001">
    <property type="protein sequence ID" value="SEL05649.1"/>
    <property type="molecule type" value="Genomic_DNA"/>
</dbReference>
<keyword evidence="6" id="KW-0998">Cell outer membrane</keyword>
<dbReference type="InterPro" id="IPR008969">
    <property type="entry name" value="CarboxyPept-like_regulatory"/>
</dbReference>
<protein>
    <submittedName>
        <fullName evidence="9">Carboxypeptidase regulatory-like domain-containing protein</fullName>
    </submittedName>
</protein>
<dbReference type="Gene3D" id="2.40.170.20">
    <property type="entry name" value="TonB-dependent receptor, beta-barrel domain"/>
    <property type="match status" value="1"/>
</dbReference>
<evidence type="ECO:0000256" key="5">
    <source>
        <dbReference type="ARBA" id="ARBA00023136"/>
    </source>
</evidence>
<evidence type="ECO:0000256" key="4">
    <source>
        <dbReference type="ARBA" id="ARBA00022692"/>
    </source>
</evidence>
<dbReference type="GO" id="GO:0009279">
    <property type="term" value="C:cell outer membrane"/>
    <property type="evidence" value="ECO:0007669"/>
    <property type="project" value="UniProtKB-SubCell"/>
</dbReference>
<keyword evidence="10" id="KW-1185">Reference proteome</keyword>
<keyword evidence="3" id="KW-1134">Transmembrane beta strand</keyword>
<evidence type="ECO:0000313" key="10">
    <source>
        <dbReference type="Proteomes" id="UP000198984"/>
    </source>
</evidence>
<evidence type="ECO:0000256" key="2">
    <source>
        <dbReference type="ARBA" id="ARBA00022448"/>
    </source>
</evidence>
<evidence type="ECO:0000259" key="8">
    <source>
        <dbReference type="Pfam" id="PF25183"/>
    </source>
</evidence>
<organism evidence="9 10">
    <name type="scientific">Chitinophaga rupis</name>
    <dbReference type="NCBI Taxonomy" id="573321"/>
    <lineage>
        <taxon>Bacteria</taxon>
        <taxon>Pseudomonadati</taxon>
        <taxon>Bacteroidota</taxon>
        <taxon>Chitinophagia</taxon>
        <taxon>Chitinophagales</taxon>
        <taxon>Chitinophagaceae</taxon>
        <taxon>Chitinophaga</taxon>
    </lineage>
</organism>
<dbReference type="PANTHER" id="PTHR30069:SF46">
    <property type="entry name" value="OAR PROTEIN"/>
    <property type="match status" value="1"/>
</dbReference>
<dbReference type="InterPro" id="IPR039426">
    <property type="entry name" value="TonB-dep_rcpt-like"/>
</dbReference>
<sequence>MLRIKKHTYYLLLGLSLLLLSVTQVFSQVTTATLSGIVKDPKGTPLPGATVQVAFTNAGIKQGLQTKSDGRFTVPNLRVGGPYTVTVTFMGYQENITDNVYLELGLNNAVEIQLQEKAVELKNVVITGQSTVFDNKKTGASMNINSRTIRALPTISRSADDYLRLTPSASFTYNGLSFAGRNGQYNNFSLDGAVFNNPFGLDAPTPGGQTNATPISLDAIDQIQVNIAPYDVTQAGFTGAGVNTVTKSGDNNISGTVYGFYRNQSLTGSKVDKNKQVVPDLKQLQAGFSLGGPIIKDKLFYFVNFETEQRSDQASSYVAQNSSNVGLPNTSRVLESDLMQVSSILKTRFNYDTGPYQNFTLDQKNYKWLFKADWNISQNHRLSFTYNGLQASKDKPAHPSAIGRRGPDYTTLQFRNSGYEIVNQLHSFGAELKSSFGSTYANKLRVVYSLFRDKRNPFSAPFPVVNISKNGVRYIIAGHEPFSINNRLNQDAFQITNNFNMFLNKHTLTAGASFESYKFGNSFNLTGYGPTLFGDIDINTFITEVPRGGNVVFGAYPLDVDVNYARNRAAAGEWTWYYLTVGQLSGYLQDEWQVSERFRVTYGVRIDVPFYFNASYRSPNVNPDGTFAGTFTEGEPTVANNKNMILFDANGRRLTNGVGKEIDNTRFPSSKPLFSPRVGFNWDVMGDKTLQVRGGSGLFTGRFPFVWVGNQIGNPDSTFFNVTARDFKWPQVWRSNLGTDVRIPFGTVFTVDLAYTKDVNGMMVRNYKLGTPTGTLNSGTGDTRKIYLPADQGPANAYVFTNTSVGYQFNASFQAQQYFQNGLYLMAGYNYLIAKDASSISAEISSDAFDRNPILNNANAAILSTSLYGNTHRIIAAASKKWSYAKNKKLATTVSLFGSLNSGNRFAYVYGGDINNDGTATNDLLYVPTNAEIDKMPFTPLTDVNGVVQDAATQRAAFKQFISQDKYLRKRQGQYTEKYAGENPWLNQLDLRILQDFIIKGAKRNQTIQLSIDFVNLGNLINSSWGVVKYATTSGYFQPLSVAYNSNAPTYQFDPSLRSTFTPSPDLPSRWQMQVGLRYSF</sequence>
<dbReference type="PANTHER" id="PTHR30069">
    <property type="entry name" value="TONB-DEPENDENT OUTER MEMBRANE RECEPTOR"/>
    <property type="match status" value="1"/>
</dbReference>
<dbReference type="AlphaFoldDB" id="A0A1H7M3H5"/>
<dbReference type="OrthoDB" id="9768147at2"/>
<evidence type="ECO:0000313" key="9">
    <source>
        <dbReference type="EMBL" id="SEL05649.1"/>
    </source>
</evidence>
<dbReference type="SUPFAM" id="SSF49464">
    <property type="entry name" value="Carboxypeptidase regulatory domain-like"/>
    <property type="match status" value="1"/>
</dbReference>
<dbReference type="SUPFAM" id="SSF56935">
    <property type="entry name" value="Porins"/>
    <property type="match status" value="1"/>
</dbReference>
<keyword evidence="2" id="KW-0813">Transport</keyword>
<reference evidence="9 10" key="1">
    <citation type="submission" date="2016-10" db="EMBL/GenBank/DDBJ databases">
        <authorList>
            <person name="de Groot N.N."/>
        </authorList>
    </citation>
    <scope>NUCLEOTIDE SEQUENCE [LARGE SCALE GENOMIC DNA]</scope>
    <source>
        <strain evidence="9 10">DSM 21039</strain>
    </source>
</reference>
<gene>
    <name evidence="9" type="ORF">SAMN04488505_1011391</name>
</gene>
<dbReference type="Pfam" id="PF13620">
    <property type="entry name" value="CarboxypepD_reg"/>
    <property type="match status" value="1"/>
</dbReference>